<evidence type="ECO:0000313" key="4">
    <source>
        <dbReference type="Proteomes" id="UP000279673"/>
    </source>
</evidence>
<keyword evidence="3" id="KW-0966">Cell projection</keyword>
<reference evidence="3 4" key="1">
    <citation type="submission" date="2018-10" db="EMBL/GenBank/DDBJ databases">
        <title>Rhodobacter sp . BO-81.</title>
        <authorList>
            <person name="Im W.T."/>
        </authorList>
    </citation>
    <scope>NUCLEOTIDE SEQUENCE [LARGE SCALE GENOMIC DNA]</scope>
    <source>
        <strain evidence="3 4">BO-81</strain>
    </source>
</reference>
<dbReference type="Proteomes" id="UP000279673">
    <property type="component" value="Unassembled WGS sequence"/>
</dbReference>
<feature type="compositionally biased region" description="Pro residues" evidence="1">
    <location>
        <begin position="1126"/>
        <end position="1135"/>
    </location>
</feature>
<keyword evidence="4" id="KW-1185">Reference proteome</keyword>
<gene>
    <name evidence="3" type="ORF">DYS74_12655</name>
</gene>
<keyword evidence="3" id="KW-0969">Cilium</keyword>
<dbReference type="CDD" id="cd17470">
    <property type="entry name" value="T3SS_Flik_C"/>
    <property type="match status" value="1"/>
</dbReference>
<evidence type="ECO:0000259" key="2">
    <source>
        <dbReference type="Pfam" id="PF02120"/>
    </source>
</evidence>
<organism evidence="3 4">
    <name type="scientific">Paenirhodobacter hankyongi</name>
    <dbReference type="NCBI Taxonomy" id="2294033"/>
    <lineage>
        <taxon>Bacteria</taxon>
        <taxon>Pseudomonadati</taxon>
        <taxon>Pseudomonadota</taxon>
        <taxon>Alphaproteobacteria</taxon>
        <taxon>Rhodobacterales</taxon>
        <taxon>Rhodobacter group</taxon>
        <taxon>Paenirhodobacter</taxon>
    </lineage>
</organism>
<feature type="region of interest" description="Disordered" evidence="1">
    <location>
        <begin position="128"/>
        <end position="192"/>
    </location>
</feature>
<protein>
    <submittedName>
        <fullName evidence="3">Flagellar hook-length control protein FliK</fullName>
    </submittedName>
</protein>
<feature type="region of interest" description="Disordered" evidence="1">
    <location>
        <begin position="219"/>
        <end position="905"/>
    </location>
</feature>
<accession>A0A421BMA2</accession>
<dbReference type="InterPro" id="IPR021136">
    <property type="entry name" value="Flagellar_hook_control-like_C"/>
</dbReference>
<feature type="compositionally biased region" description="Pro residues" evidence="1">
    <location>
        <begin position="149"/>
        <end position="158"/>
    </location>
</feature>
<name>A0A421BMA2_9RHOB</name>
<feature type="region of interest" description="Disordered" evidence="1">
    <location>
        <begin position="962"/>
        <end position="1013"/>
    </location>
</feature>
<proteinExistence type="predicted"/>
<dbReference type="AlphaFoldDB" id="A0A421BMA2"/>
<feature type="region of interest" description="Disordered" evidence="1">
    <location>
        <begin position="86"/>
        <end position="114"/>
    </location>
</feature>
<feature type="compositionally biased region" description="Low complexity" evidence="1">
    <location>
        <begin position="138"/>
        <end position="148"/>
    </location>
</feature>
<feature type="compositionally biased region" description="Low complexity" evidence="1">
    <location>
        <begin position="604"/>
        <end position="617"/>
    </location>
</feature>
<feature type="compositionally biased region" description="Basic and acidic residues" evidence="1">
    <location>
        <begin position="755"/>
        <end position="771"/>
    </location>
</feature>
<sequence length="1148" mass="113462">MAMNQFLLPDLLAQLAMPAAHGREGQAGDPAPGGAAFDTVIGTLSLSGDPALPPAPVATAAGRFGAISALLRTDQTLQWQLHMQATPAIASPPRPDAAQGDSARPEGHDTGTALPPRALLFEKSAALAPRGQEKDTPPDAAAGPAKIAPLPPAKPALPVPAQSSPPCAPRHDVARVSDGAEADSTAPPADLPQIAVAPPTAALPASWTQAAGVAGAAIAPTSAPRTTQAPPEPRRDGRPSSAQILRESAATASSPPPPHREVLTEALAGTAAAPATPAAPPSPLALGQTVHRAPAADLPASPAGPQGAAAVPETALGRLGTPARRLAATAQAGPPAAAPSAGRRAEDVPPPPPARTSAAGQDSGTHEGEGAKAEPTRTEGQRRSEERPRPAKTDAAQPAPGETTSGDVTPVLHAAAPEPAADVVAAGRPATAGRITAATHPLHSPDPAAPGRRPTLPDWSGPPSTSTRRATAPTPHPAGVSRLAEGALAAPPPAPHLMATSATTPTTADDAARRHAAREENQPDAGVAAAAPSASGAAAPQPLASAVDARFAQREEPPDSVAPQPPVALTPPPVPAAANPAGKVPAPEAEDHSATEPTSAVPRSAALPSSGGAAAAPQMLPAPGGAVASEPAPTTMTDLHIRPQHEARPASAPVATRPTADDRAEPGGGAPVPPTTTAPEATDATSAAGMRDRTARPPGAAASAHVRGDAAIFTDHAAPEADAPPARAAAAPAAGSATETASTSASPPASPAPARRGETGVDPSARAHKEAAPSPRTTPPQTAGAASALPPPPHTELLQMPPQTDAGAGAAIDFPADIPATPDHGPGGVGAPSPHSERPPARSSGPALAMMLPPGPADTAPATGTVPRAEATTVALASGPPPASLPPTDGASARAPDRHSTDADIPPATPRTAIWAERPQAAPAASFVAGATTTFGVPEDAITAPPTGPAQAIAPHVSAPAAAIPLRTDAETRPPPTGTDGDEAGSLAPLGPAPPATAADAGPATTPASAGRDIAGHVPAHHVLRQLHEAVARPPDGPVEVALSPEELGPVRMTLHPVEHGITVTVQAERPETLDLMRRNIEMLARDFRALGYADVSFSFGAESGERQGGEATPPPFVAETESASPAPPIAPPTPAARGADGSLDLRM</sequence>
<feature type="compositionally biased region" description="Low complexity" evidence="1">
    <location>
        <begin position="677"/>
        <end position="689"/>
    </location>
</feature>
<comment type="caution">
    <text evidence="3">The sequence shown here is derived from an EMBL/GenBank/DDBJ whole genome shotgun (WGS) entry which is preliminary data.</text>
</comment>
<keyword evidence="3" id="KW-0282">Flagellum</keyword>
<feature type="compositionally biased region" description="Basic and acidic residues" evidence="1">
    <location>
        <begin position="364"/>
        <end position="392"/>
    </location>
</feature>
<feature type="compositionally biased region" description="Low complexity" evidence="1">
    <location>
        <begin position="984"/>
        <end position="1011"/>
    </location>
</feature>
<feature type="compositionally biased region" description="Low complexity" evidence="1">
    <location>
        <begin position="499"/>
        <end position="509"/>
    </location>
</feature>
<feature type="compositionally biased region" description="Basic and acidic residues" evidence="1">
    <location>
        <begin position="639"/>
        <end position="648"/>
    </location>
</feature>
<dbReference type="Pfam" id="PF02120">
    <property type="entry name" value="Flg_hook"/>
    <property type="match status" value="1"/>
</dbReference>
<feature type="compositionally biased region" description="Low complexity" evidence="1">
    <location>
        <begin position="845"/>
        <end position="867"/>
    </location>
</feature>
<feature type="compositionally biased region" description="Low complexity" evidence="1">
    <location>
        <begin position="576"/>
        <end position="587"/>
    </location>
</feature>
<feature type="domain" description="Flagellar hook-length control protein-like C-terminal" evidence="2">
    <location>
        <begin position="1039"/>
        <end position="1108"/>
    </location>
</feature>
<feature type="compositionally biased region" description="Low complexity" evidence="1">
    <location>
        <begin position="523"/>
        <end position="549"/>
    </location>
</feature>
<evidence type="ECO:0000256" key="1">
    <source>
        <dbReference type="SAM" id="MobiDB-lite"/>
    </source>
</evidence>
<feature type="compositionally biased region" description="Low complexity" evidence="1">
    <location>
        <begin position="720"/>
        <end position="747"/>
    </location>
</feature>
<feature type="compositionally biased region" description="Low complexity" evidence="1">
    <location>
        <begin position="299"/>
        <end position="312"/>
    </location>
</feature>
<feature type="compositionally biased region" description="Low complexity" evidence="1">
    <location>
        <begin position="410"/>
        <end position="426"/>
    </location>
</feature>
<evidence type="ECO:0000313" key="3">
    <source>
        <dbReference type="EMBL" id="RLL64071.1"/>
    </source>
</evidence>
<feature type="compositionally biased region" description="Pro residues" evidence="1">
    <location>
        <begin position="563"/>
        <end position="575"/>
    </location>
</feature>
<feature type="region of interest" description="Disordered" evidence="1">
    <location>
        <begin position="1104"/>
        <end position="1148"/>
    </location>
</feature>
<feature type="compositionally biased region" description="Low complexity" evidence="1">
    <location>
        <begin position="327"/>
        <end position="342"/>
    </location>
</feature>
<dbReference type="Gene3D" id="3.30.750.140">
    <property type="match status" value="1"/>
</dbReference>
<dbReference type="EMBL" id="RCHI01000012">
    <property type="protein sequence ID" value="RLL64071.1"/>
    <property type="molecule type" value="Genomic_DNA"/>
</dbReference>
<dbReference type="InterPro" id="IPR038610">
    <property type="entry name" value="FliK-like_C_sf"/>
</dbReference>
<feature type="compositionally biased region" description="Basic and acidic residues" evidence="1">
    <location>
        <begin position="510"/>
        <end position="521"/>
    </location>
</feature>
<feature type="compositionally biased region" description="Low complexity" evidence="1">
    <location>
        <begin position="266"/>
        <end position="276"/>
    </location>
</feature>